<sequence>MVTYPVPKGAILDASENMLTAQALRGQLNFSRNWTNHRLTILTGAEVRQVKNEGSGSRVYGYDDAILTSVPVDYVTRFPTYIRGTKTTIPNGESFAATLNRYISYYGNLAYTTFLWKRNFLLHWGKYVPPRITISPDGLLIGIAEINAVRLATMTELYSSGRSTKPGMLSWEEICFLQKPMCFL</sequence>
<dbReference type="KEGG" id="nia:A8C56_21305"/>
<dbReference type="EMBL" id="CP015772">
    <property type="protein sequence ID" value="ANH83180.1"/>
    <property type="molecule type" value="Genomic_DNA"/>
</dbReference>
<dbReference type="Proteomes" id="UP000077667">
    <property type="component" value="Chromosome"/>
</dbReference>
<name>A0A1A9I8Z6_9BACT</name>
<dbReference type="RefSeq" id="WP_067760520.1">
    <property type="nucleotide sequence ID" value="NZ_CP015772.1"/>
</dbReference>
<dbReference type="OrthoDB" id="9768177at2"/>
<reference evidence="1 2" key="1">
    <citation type="submission" date="2016-05" db="EMBL/GenBank/DDBJ databases">
        <title>Niabella ginsenosidivorans BS26 whole genome sequencing.</title>
        <authorList>
            <person name="Im W.T."/>
            <person name="Siddiqi M.Z."/>
        </authorList>
    </citation>
    <scope>NUCLEOTIDE SEQUENCE [LARGE SCALE GENOMIC DNA]</scope>
    <source>
        <strain evidence="1 2">BS26</strain>
    </source>
</reference>
<gene>
    <name evidence="1" type="ORF">A8C56_21305</name>
</gene>
<protein>
    <submittedName>
        <fullName evidence="1">Uncharacterized protein</fullName>
    </submittedName>
</protein>
<keyword evidence="2" id="KW-1185">Reference proteome</keyword>
<accession>A0A1A9I8Z6</accession>
<organism evidence="1 2">
    <name type="scientific">Niabella ginsenosidivorans</name>
    <dbReference type="NCBI Taxonomy" id="1176587"/>
    <lineage>
        <taxon>Bacteria</taxon>
        <taxon>Pseudomonadati</taxon>
        <taxon>Bacteroidota</taxon>
        <taxon>Chitinophagia</taxon>
        <taxon>Chitinophagales</taxon>
        <taxon>Chitinophagaceae</taxon>
        <taxon>Niabella</taxon>
    </lineage>
</organism>
<evidence type="ECO:0000313" key="2">
    <source>
        <dbReference type="Proteomes" id="UP000077667"/>
    </source>
</evidence>
<evidence type="ECO:0000313" key="1">
    <source>
        <dbReference type="EMBL" id="ANH83180.1"/>
    </source>
</evidence>
<dbReference type="AlphaFoldDB" id="A0A1A9I8Z6"/>
<dbReference type="STRING" id="1176587.A8C56_21305"/>
<proteinExistence type="predicted"/>